<dbReference type="AlphaFoldDB" id="A0A1F5MJV3"/>
<sequence length="243" mass="27572">MRIPLDIHISKRDLLLVFGAGAVIGSIPGVQSKVDNKLYSVDGLRMINSLLTSQIRDNELPSMLRNVEAAVGNYQRVHSNDFIFRVNSFNVGDINETRNYLFRVRFPNNPYFGVTSEPSQQDKFNTANLDGLVTVNGKTGMLEGTTISLQTDNRGDLNITGERPELRFFQLGSTLERYFKGPYPSTFMDREVLNRHAVKSHVYSSEIPVGDSLRRFILWSDGLIVVHNRRMSFRNPGTVNFLR</sequence>
<gene>
    <name evidence="1" type="ORF">A3B49_03675</name>
</gene>
<evidence type="ECO:0000313" key="2">
    <source>
        <dbReference type="Proteomes" id="UP000178017"/>
    </source>
</evidence>
<dbReference type="Proteomes" id="UP000178017">
    <property type="component" value="Unassembled WGS sequence"/>
</dbReference>
<proteinExistence type="predicted"/>
<organism evidence="1 2">
    <name type="scientific">Candidatus Daviesbacteria bacterium RIFCSPLOWO2_01_FULL_40_24</name>
    <dbReference type="NCBI Taxonomy" id="1797787"/>
    <lineage>
        <taxon>Bacteria</taxon>
        <taxon>Candidatus Daviesiibacteriota</taxon>
    </lineage>
</organism>
<protein>
    <submittedName>
        <fullName evidence="1">Uncharacterized protein</fullName>
    </submittedName>
</protein>
<accession>A0A1F5MJV3</accession>
<evidence type="ECO:0000313" key="1">
    <source>
        <dbReference type="EMBL" id="OGE65667.1"/>
    </source>
</evidence>
<comment type="caution">
    <text evidence="1">The sequence shown here is derived from an EMBL/GenBank/DDBJ whole genome shotgun (WGS) entry which is preliminary data.</text>
</comment>
<reference evidence="1 2" key="1">
    <citation type="journal article" date="2016" name="Nat. Commun.">
        <title>Thousands of microbial genomes shed light on interconnected biogeochemical processes in an aquifer system.</title>
        <authorList>
            <person name="Anantharaman K."/>
            <person name="Brown C.T."/>
            <person name="Hug L.A."/>
            <person name="Sharon I."/>
            <person name="Castelle C.J."/>
            <person name="Probst A.J."/>
            <person name="Thomas B.C."/>
            <person name="Singh A."/>
            <person name="Wilkins M.J."/>
            <person name="Karaoz U."/>
            <person name="Brodie E.L."/>
            <person name="Williams K.H."/>
            <person name="Hubbard S.S."/>
            <person name="Banfield J.F."/>
        </authorList>
    </citation>
    <scope>NUCLEOTIDE SEQUENCE [LARGE SCALE GENOMIC DNA]</scope>
</reference>
<name>A0A1F5MJV3_9BACT</name>
<dbReference type="EMBL" id="MFDO01000012">
    <property type="protein sequence ID" value="OGE65667.1"/>
    <property type="molecule type" value="Genomic_DNA"/>
</dbReference>